<dbReference type="OrthoDB" id="5791097at2759"/>
<protein>
    <recommendedName>
        <fullName evidence="1">Solute carrier family 41 member</fullName>
    </recommendedName>
</protein>
<feature type="region of interest" description="Disordered" evidence="2">
    <location>
        <begin position="376"/>
        <end position="405"/>
    </location>
</feature>
<sequence>MVVTRLALELRFQGGRLRGVRCELARWPRGAPPETAASTVGQVLVPVLLSGLGMVVAGLLMDRVQHWPVFMEMKDLLTLVPPLVGLKGNLEMTLASRLSTAVSDPAPRGWALNTQGLTSAALPAQANTGQIDDPREQYRVVSSNLALVQVSLPLAPKRSTLITANPCILLMEGSRLGGLILNKTLSRPQFRGMAVFAPIMCDPLTFTSKSLGSCLLLERQGCKYRLTSSRPPGSLLSVCSGGEHWAPRGDELGGGECRPACCCGSILVVALTPAPRSAGHTHGEDMQQLCDACGRKCTWPPHCGRRSATAPPPTEINATSARVLLLLVVPGHLAFFSVVSLLESQSVPSDRTFVLLYLLAGLVQVRTATVPRPGRGLVQPTCPGPGGGPVRSRRHGCDPKGLPASRRSRAGPRLWAEACLGPRGAGALAGVGGNLVAIQTSRISTYLHLWSTPGVLPLWMKKCWPDPCSTFCSS</sequence>
<dbReference type="SUPFAM" id="SSF161093">
    <property type="entry name" value="MgtE membrane domain-like"/>
    <property type="match status" value="1"/>
</dbReference>
<dbReference type="AlphaFoldDB" id="A0A212CA46"/>
<feature type="non-terminal residue" evidence="3">
    <location>
        <position position="474"/>
    </location>
</feature>
<gene>
    <name evidence="3" type="ORF">Celaphus_00010697</name>
</gene>
<keyword evidence="1" id="KW-0813">Transport</keyword>
<reference evidence="3 4" key="1">
    <citation type="journal article" date="2018" name="Mol. Genet. Genomics">
        <title>The red deer Cervus elaphus genome CerEla1.0: sequencing, annotating, genes, and chromosomes.</title>
        <authorList>
            <person name="Bana N.A."/>
            <person name="Nyiri A."/>
            <person name="Nagy J."/>
            <person name="Frank K."/>
            <person name="Nagy T."/>
            <person name="Steger V."/>
            <person name="Schiller M."/>
            <person name="Lakatos P."/>
            <person name="Sugar L."/>
            <person name="Horn P."/>
            <person name="Barta E."/>
            <person name="Orosz L."/>
        </authorList>
    </citation>
    <scope>NUCLEOTIDE SEQUENCE [LARGE SCALE GENOMIC DNA]</scope>
    <source>
        <strain evidence="3">Hungarian</strain>
    </source>
</reference>
<dbReference type="GO" id="GO:0022890">
    <property type="term" value="F:inorganic cation transmembrane transporter activity"/>
    <property type="evidence" value="ECO:0007669"/>
    <property type="project" value="UniProtKB-UniRule"/>
</dbReference>
<dbReference type="GO" id="GO:0005886">
    <property type="term" value="C:plasma membrane"/>
    <property type="evidence" value="ECO:0007669"/>
    <property type="project" value="TreeGrafter"/>
</dbReference>
<comment type="caution">
    <text evidence="3">The sequence shown here is derived from an EMBL/GenBank/DDBJ whole genome shotgun (WGS) entry which is preliminary data.</text>
</comment>
<evidence type="ECO:0000256" key="1">
    <source>
        <dbReference type="RuleBase" id="RU369007"/>
    </source>
</evidence>
<evidence type="ECO:0000256" key="2">
    <source>
        <dbReference type="SAM" id="MobiDB-lite"/>
    </source>
</evidence>
<dbReference type="GO" id="GO:0030001">
    <property type="term" value="P:metal ion transport"/>
    <property type="evidence" value="ECO:0007669"/>
    <property type="project" value="UniProtKB-UniRule"/>
</dbReference>
<comment type="function">
    <text evidence="1">Acts as a magnesium transporter.</text>
</comment>
<keyword evidence="1" id="KW-0460">Magnesium</keyword>
<name>A0A212CA46_CEREH</name>
<dbReference type="InterPro" id="IPR036739">
    <property type="entry name" value="SLC41_membr_dom_sf"/>
</dbReference>
<accession>A0A212CA46</accession>
<comment type="subcellular location">
    <subcellularLocation>
        <location evidence="1">Membrane</location>
        <topology evidence="1">Multi-pass membrane protein</topology>
    </subcellularLocation>
</comment>
<organism evidence="3 4">
    <name type="scientific">Cervus elaphus hippelaphus</name>
    <name type="common">European red deer</name>
    <dbReference type="NCBI Taxonomy" id="46360"/>
    <lineage>
        <taxon>Eukaryota</taxon>
        <taxon>Metazoa</taxon>
        <taxon>Chordata</taxon>
        <taxon>Craniata</taxon>
        <taxon>Vertebrata</taxon>
        <taxon>Euteleostomi</taxon>
        <taxon>Mammalia</taxon>
        <taxon>Eutheria</taxon>
        <taxon>Laurasiatheria</taxon>
        <taxon>Artiodactyla</taxon>
        <taxon>Ruminantia</taxon>
        <taxon>Pecora</taxon>
        <taxon>Cervidae</taxon>
        <taxon>Cervinae</taxon>
        <taxon>Cervus</taxon>
    </lineage>
</organism>
<dbReference type="GO" id="GO:0008324">
    <property type="term" value="F:monoatomic cation transmembrane transporter activity"/>
    <property type="evidence" value="ECO:0007669"/>
    <property type="project" value="UniProtKB-UniRule"/>
</dbReference>
<dbReference type="Gene3D" id="1.10.357.20">
    <property type="entry name" value="SLC41 divalent cation transporters, integral membrane domain"/>
    <property type="match status" value="1"/>
</dbReference>
<dbReference type="PANTHER" id="PTHR16228">
    <property type="entry name" value="DIVALENT CATION TRANSPORTER SOLUTE CARRIER FAMILY 41"/>
    <property type="match status" value="1"/>
</dbReference>
<evidence type="ECO:0000313" key="4">
    <source>
        <dbReference type="Proteomes" id="UP000242450"/>
    </source>
</evidence>
<proteinExistence type="inferred from homology"/>
<evidence type="ECO:0000313" key="3">
    <source>
        <dbReference type="EMBL" id="OWK02865.1"/>
    </source>
</evidence>
<keyword evidence="1" id="KW-0406">Ion transport</keyword>
<keyword evidence="4" id="KW-1185">Reference proteome</keyword>
<dbReference type="EMBL" id="MKHE01000024">
    <property type="protein sequence ID" value="OWK02865.1"/>
    <property type="molecule type" value="Genomic_DNA"/>
</dbReference>
<dbReference type="PANTHER" id="PTHR16228:SF22">
    <property type="entry name" value="SOLUTE CARRIER FAMILY 41 MEMBER 3"/>
    <property type="match status" value="1"/>
</dbReference>
<dbReference type="InterPro" id="IPR045349">
    <property type="entry name" value="SLC41A1-3"/>
</dbReference>
<dbReference type="Proteomes" id="UP000242450">
    <property type="component" value="Chromosome 24"/>
</dbReference>
<comment type="similarity">
    <text evidence="1">Belongs to the SLC41A transporter family.</text>
</comment>